<organism evidence="2 3">
    <name type="scientific">Quercus lobata</name>
    <name type="common">Valley oak</name>
    <dbReference type="NCBI Taxonomy" id="97700"/>
    <lineage>
        <taxon>Eukaryota</taxon>
        <taxon>Viridiplantae</taxon>
        <taxon>Streptophyta</taxon>
        <taxon>Embryophyta</taxon>
        <taxon>Tracheophyta</taxon>
        <taxon>Spermatophyta</taxon>
        <taxon>Magnoliopsida</taxon>
        <taxon>eudicotyledons</taxon>
        <taxon>Gunneridae</taxon>
        <taxon>Pentapetalae</taxon>
        <taxon>rosids</taxon>
        <taxon>fabids</taxon>
        <taxon>Fagales</taxon>
        <taxon>Fagaceae</taxon>
        <taxon>Quercus</taxon>
    </lineage>
</organism>
<dbReference type="EMBL" id="LRBV02000003">
    <property type="status" value="NOT_ANNOTATED_CDS"/>
    <property type="molecule type" value="Genomic_DNA"/>
</dbReference>
<sequence length="78" mass="9258">MSNYLPVEMIEEILVRQPAKSLRRFRSVCKTWDSVISRFATAHLARSNQRPSFIRRGCLRRHQRCGIRSSLGYTRRHL</sequence>
<name>A0A7N2R1L8_QUELO</name>
<keyword evidence="3" id="KW-1185">Reference proteome</keyword>
<dbReference type="AlphaFoldDB" id="A0A7N2R1L8"/>
<dbReference type="InterPro" id="IPR036047">
    <property type="entry name" value="F-box-like_dom_sf"/>
</dbReference>
<evidence type="ECO:0000313" key="3">
    <source>
        <dbReference type="Proteomes" id="UP000594261"/>
    </source>
</evidence>
<dbReference type="CDD" id="cd22157">
    <property type="entry name" value="F-box_AtFBW1-like"/>
    <property type="match status" value="1"/>
</dbReference>
<dbReference type="InterPro" id="IPR050796">
    <property type="entry name" value="SCF_F-box_component"/>
</dbReference>
<dbReference type="Gramene" id="QL03p053064:mrna">
    <property type="protein sequence ID" value="QL03p053064:mrna:CDS:1"/>
    <property type="gene ID" value="QL03p053064"/>
</dbReference>
<reference evidence="2" key="2">
    <citation type="submission" date="2021-01" db="UniProtKB">
        <authorList>
            <consortium name="EnsemblPlants"/>
        </authorList>
    </citation>
    <scope>IDENTIFICATION</scope>
</reference>
<reference evidence="2 3" key="1">
    <citation type="journal article" date="2016" name="G3 (Bethesda)">
        <title>First Draft Assembly and Annotation of the Genome of a California Endemic Oak Quercus lobata Nee (Fagaceae).</title>
        <authorList>
            <person name="Sork V.L."/>
            <person name="Fitz-Gibbon S.T."/>
            <person name="Puiu D."/>
            <person name="Crepeau M."/>
            <person name="Gugger P.F."/>
            <person name="Sherman R."/>
            <person name="Stevens K."/>
            <person name="Langley C.H."/>
            <person name="Pellegrini M."/>
            <person name="Salzberg S.L."/>
        </authorList>
    </citation>
    <scope>NUCLEOTIDE SEQUENCE [LARGE SCALE GENOMIC DNA]</scope>
    <source>
        <strain evidence="2 3">cv. SW786</strain>
    </source>
</reference>
<dbReference type="EnsemblPlants" id="QL03p053064:mrna">
    <property type="protein sequence ID" value="QL03p053064:mrna:CDS:1"/>
    <property type="gene ID" value="QL03p053064"/>
</dbReference>
<protein>
    <recommendedName>
        <fullName evidence="1">F-box domain-containing protein</fullName>
    </recommendedName>
</protein>
<dbReference type="Pfam" id="PF00646">
    <property type="entry name" value="F-box"/>
    <property type="match status" value="1"/>
</dbReference>
<evidence type="ECO:0000259" key="1">
    <source>
        <dbReference type="PROSITE" id="PS50181"/>
    </source>
</evidence>
<feature type="domain" description="F-box" evidence="1">
    <location>
        <begin position="1"/>
        <end position="47"/>
    </location>
</feature>
<dbReference type="InParanoid" id="A0A7N2R1L8"/>
<dbReference type="PROSITE" id="PS50181">
    <property type="entry name" value="FBOX"/>
    <property type="match status" value="1"/>
</dbReference>
<dbReference type="Proteomes" id="UP000594261">
    <property type="component" value="Chromosome 3"/>
</dbReference>
<accession>A0A7N2R1L8</accession>
<dbReference type="PANTHER" id="PTHR31672">
    <property type="entry name" value="BNACNNG10540D PROTEIN"/>
    <property type="match status" value="1"/>
</dbReference>
<dbReference type="InterPro" id="IPR001810">
    <property type="entry name" value="F-box_dom"/>
</dbReference>
<dbReference type="Gene3D" id="1.20.1280.50">
    <property type="match status" value="1"/>
</dbReference>
<evidence type="ECO:0000313" key="2">
    <source>
        <dbReference type="EnsemblPlants" id="QL03p053064:mrna:CDS:1"/>
    </source>
</evidence>
<dbReference type="PANTHER" id="PTHR31672:SF13">
    <property type="entry name" value="F-BOX PROTEIN CPR30-LIKE"/>
    <property type="match status" value="1"/>
</dbReference>
<dbReference type="SMART" id="SM00256">
    <property type="entry name" value="FBOX"/>
    <property type="match status" value="1"/>
</dbReference>
<proteinExistence type="predicted"/>
<dbReference type="SUPFAM" id="SSF81383">
    <property type="entry name" value="F-box domain"/>
    <property type="match status" value="1"/>
</dbReference>